<dbReference type="KEGG" id="nml:Namu_0668"/>
<name>C8X8A7_NAKMY</name>
<feature type="compositionally biased region" description="Low complexity" evidence="1">
    <location>
        <begin position="61"/>
        <end position="75"/>
    </location>
</feature>
<evidence type="ECO:0000259" key="2">
    <source>
        <dbReference type="Pfam" id="PF13845"/>
    </source>
</evidence>
<dbReference type="Pfam" id="PF13845">
    <property type="entry name" value="Septum_form"/>
    <property type="match status" value="1"/>
</dbReference>
<dbReference type="Proteomes" id="UP000002218">
    <property type="component" value="Chromosome"/>
</dbReference>
<reference evidence="4" key="1">
    <citation type="submission" date="2009-09" db="EMBL/GenBank/DDBJ databases">
        <title>The complete genome of Nakamurella multipartita DSM 44233.</title>
        <authorList>
            <consortium name="US DOE Joint Genome Institute (JGI-PGF)"/>
            <person name="Lucas S."/>
            <person name="Copeland A."/>
            <person name="Lapidus A."/>
            <person name="Glavina del Rio T."/>
            <person name="Dalin E."/>
            <person name="Tice H."/>
            <person name="Bruce D."/>
            <person name="Goodwin L."/>
            <person name="Pitluck S."/>
            <person name="Kyrpides N."/>
            <person name="Mavromatis K."/>
            <person name="Ivanova N."/>
            <person name="Ovchinnikova G."/>
            <person name="Sims D."/>
            <person name="Meincke L."/>
            <person name="Brettin T."/>
            <person name="Detter J.C."/>
            <person name="Han C."/>
            <person name="Larimer F."/>
            <person name="Land M."/>
            <person name="Hauser L."/>
            <person name="Markowitz V."/>
            <person name="Cheng J.-F."/>
            <person name="Hugenholtz P."/>
            <person name="Woyke T."/>
            <person name="Wu D."/>
            <person name="Klenk H.-P."/>
            <person name="Eisen J.A."/>
        </authorList>
    </citation>
    <scope>NUCLEOTIDE SEQUENCE [LARGE SCALE GENOMIC DNA]</scope>
    <source>
        <strain evidence="4">ATCC 700099 / DSM 44233 / CIP 104796 / JCM 9543 / NBRC 105858 / Y-104</strain>
    </source>
</reference>
<dbReference type="EMBL" id="CP001737">
    <property type="protein sequence ID" value="ACV77083.1"/>
    <property type="molecule type" value="Genomic_DNA"/>
</dbReference>
<dbReference type="RefSeq" id="WP_015745999.1">
    <property type="nucleotide sequence ID" value="NC_013235.1"/>
</dbReference>
<evidence type="ECO:0000313" key="3">
    <source>
        <dbReference type="EMBL" id="ACV77083.1"/>
    </source>
</evidence>
<organism evidence="3 4">
    <name type="scientific">Nakamurella multipartita (strain ATCC 700099 / DSM 44233 / CIP 104796 / JCM 9543 / NBRC 105858 / Y-104)</name>
    <name type="common">Microsphaera multipartita</name>
    <dbReference type="NCBI Taxonomy" id="479431"/>
    <lineage>
        <taxon>Bacteria</taxon>
        <taxon>Bacillati</taxon>
        <taxon>Actinomycetota</taxon>
        <taxon>Actinomycetes</taxon>
        <taxon>Nakamurellales</taxon>
        <taxon>Nakamurellaceae</taxon>
        <taxon>Nakamurella</taxon>
    </lineage>
</organism>
<reference evidence="3 4" key="2">
    <citation type="journal article" date="2010" name="Stand. Genomic Sci.">
        <title>Complete genome sequence of Nakamurella multipartita type strain (Y-104).</title>
        <authorList>
            <person name="Tice H."/>
            <person name="Mayilraj S."/>
            <person name="Sims D."/>
            <person name="Lapidus A."/>
            <person name="Nolan M."/>
            <person name="Lucas S."/>
            <person name="Glavina Del Rio T."/>
            <person name="Copeland A."/>
            <person name="Cheng J.F."/>
            <person name="Meincke L."/>
            <person name="Bruce D."/>
            <person name="Goodwin L."/>
            <person name="Pitluck S."/>
            <person name="Ivanova N."/>
            <person name="Mavromatis K."/>
            <person name="Ovchinnikova G."/>
            <person name="Pati A."/>
            <person name="Chen A."/>
            <person name="Palaniappan K."/>
            <person name="Land M."/>
            <person name="Hauser L."/>
            <person name="Chang Y.J."/>
            <person name="Jeffries C.D."/>
            <person name="Detter J.C."/>
            <person name="Brettin T."/>
            <person name="Rohde M."/>
            <person name="Goker M."/>
            <person name="Bristow J."/>
            <person name="Eisen J.A."/>
            <person name="Markowitz V."/>
            <person name="Hugenholtz P."/>
            <person name="Kyrpides N.C."/>
            <person name="Klenk H.P."/>
            <person name="Chen F."/>
        </authorList>
    </citation>
    <scope>NUCLEOTIDE SEQUENCE [LARGE SCALE GENOMIC DNA]</scope>
    <source>
        <strain evidence="4">ATCC 700099 / DSM 44233 / CIP 104796 / JCM 9543 / NBRC 105858 / Y-104</strain>
    </source>
</reference>
<feature type="region of interest" description="Disordered" evidence="1">
    <location>
        <begin position="57"/>
        <end position="79"/>
    </location>
</feature>
<evidence type="ECO:0000313" key="4">
    <source>
        <dbReference type="Proteomes" id="UP000002218"/>
    </source>
</evidence>
<accession>C8X8A7</accession>
<proteinExistence type="predicted"/>
<sequence length="318" mass="33190" precursor="true">MIGQAQRRLVGVALVALTVLAVTAIGVATRPVAGTPTAAPIPPAPLVGDCVLTRPTGIGWDDQPGAGPDDPPAAAETGPCDGPRYGEIAAVDAAQTSIDEQLGQWPECDQQVTAYLGIPLTDGPAEKYWHTSVMALATGFLWPSRVQAAAGQRWAACVAAISDPFASTIQRPGRVDFTLRGGWSNPPVRDLIGVCRQDPLEYLSCAQPHRSEVFADADLSAPELTQDQLDQGCRDLVGTQTGMSDITAAGALTVEVTIGAFREQTTDVEPIPDLSAARNLVPPADYLYAQCLVSATDPAGRLTGSLRGLGSAPVPFSR</sequence>
<dbReference type="HOGENOM" id="CLU_873844_0_0_11"/>
<keyword evidence="4" id="KW-1185">Reference proteome</keyword>
<dbReference type="STRING" id="479431.Namu_0668"/>
<evidence type="ECO:0000256" key="1">
    <source>
        <dbReference type="SAM" id="MobiDB-lite"/>
    </source>
</evidence>
<dbReference type="AlphaFoldDB" id="C8X8A7"/>
<protein>
    <recommendedName>
        <fullName evidence="2">Septum formation-related domain-containing protein</fullName>
    </recommendedName>
</protein>
<dbReference type="InParanoid" id="C8X8A7"/>
<feature type="domain" description="Septum formation-related" evidence="2">
    <location>
        <begin position="106"/>
        <end position="247"/>
    </location>
</feature>
<gene>
    <name evidence="3" type="ordered locus">Namu_0668</name>
</gene>
<dbReference type="InterPro" id="IPR026004">
    <property type="entry name" value="Septum_form"/>
</dbReference>